<evidence type="ECO:0000313" key="2">
    <source>
        <dbReference type="EMBL" id="KYG62597.1"/>
    </source>
</evidence>
<feature type="signal peptide" evidence="1">
    <location>
        <begin position="1"/>
        <end position="22"/>
    </location>
</feature>
<dbReference type="OrthoDB" id="5296569at2"/>
<dbReference type="EMBL" id="LUKD01000008">
    <property type="protein sequence ID" value="KYG62597.1"/>
    <property type="molecule type" value="Genomic_DNA"/>
</dbReference>
<name>A0A161QEG1_BDEBC</name>
<gene>
    <name evidence="2" type="ORF">AZI87_14955</name>
</gene>
<comment type="caution">
    <text evidence="2">The sequence shown here is derived from an EMBL/GenBank/DDBJ whole genome shotgun (WGS) entry which is preliminary data.</text>
</comment>
<dbReference type="RefSeq" id="WP_063208777.1">
    <property type="nucleotide sequence ID" value="NZ_LUKD01000008.1"/>
</dbReference>
<proteinExistence type="predicted"/>
<sequence length="157" mass="17447">MKLVKIVLGLGFLLTVSFNANANITETVISEKTFRLPVDISTAQVRKTNAGYGELYLVKVLIPGLAAVTVLNHRNVGENAPCMATYETTSIEDVIQNNPATEHYDITVTQTKLAYPDWENTKCIVHLQEKVSAKIRGYNFVHSASTPLQERHIDDCK</sequence>
<dbReference type="AlphaFoldDB" id="A0A161QEG1"/>
<accession>A0A161QEG1</accession>
<keyword evidence="1" id="KW-0732">Signal</keyword>
<evidence type="ECO:0000256" key="1">
    <source>
        <dbReference type="SAM" id="SignalP"/>
    </source>
</evidence>
<dbReference type="Proteomes" id="UP000075799">
    <property type="component" value="Unassembled WGS sequence"/>
</dbReference>
<protein>
    <submittedName>
        <fullName evidence="2">Uncharacterized protein</fullName>
    </submittedName>
</protein>
<evidence type="ECO:0000313" key="3">
    <source>
        <dbReference type="Proteomes" id="UP000075799"/>
    </source>
</evidence>
<organism evidence="2 3">
    <name type="scientific">Bdellovibrio bacteriovorus</name>
    <dbReference type="NCBI Taxonomy" id="959"/>
    <lineage>
        <taxon>Bacteria</taxon>
        <taxon>Pseudomonadati</taxon>
        <taxon>Bdellovibrionota</taxon>
        <taxon>Bdellovibrionia</taxon>
        <taxon>Bdellovibrionales</taxon>
        <taxon>Pseudobdellovibrionaceae</taxon>
        <taxon>Bdellovibrio</taxon>
    </lineage>
</organism>
<feature type="chain" id="PRO_5007825820" evidence="1">
    <location>
        <begin position="23"/>
        <end position="157"/>
    </location>
</feature>
<reference evidence="2 3" key="1">
    <citation type="submission" date="2016-03" db="EMBL/GenBank/DDBJ databases">
        <authorList>
            <person name="Ploux O."/>
        </authorList>
    </citation>
    <scope>NUCLEOTIDE SEQUENCE [LARGE SCALE GENOMIC DNA]</scope>
    <source>
        <strain evidence="2 3">EC13</strain>
    </source>
</reference>